<feature type="domain" description="Helix-turn-helix" evidence="1">
    <location>
        <begin position="10"/>
        <end position="60"/>
    </location>
</feature>
<dbReference type="NCBIfam" id="TIGR01764">
    <property type="entry name" value="excise"/>
    <property type="match status" value="1"/>
</dbReference>
<dbReference type="SUPFAM" id="SSF46955">
    <property type="entry name" value="Putative DNA-binding domain"/>
    <property type="match status" value="1"/>
</dbReference>
<dbReference type="InterPro" id="IPR041657">
    <property type="entry name" value="HTH_17"/>
</dbReference>
<reference evidence="2 3" key="1">
    <citation type="submission" date="2024-09" db="EMBL/GenBank/DDBJ databases">
        <authorList>
            <person name="Sun Q."/>
            <person name="Mori K."/>
        </authorList>
    </citation>
    <scope>NUCLEOTIDE SEQUENCE [LARGE SCALE GENOMIC DNA]</scope>
    <source>
        <strain evidence="2 3">JCM 1334</strain>
    </source>
</reference>
<dbReference type="Pfam" id="PF12728">
    <property type="entry name" value="HTH_17"/>
    <property type="match status" value="1"/>
</dbReference>
<name>A0ABV5Y080_ARTRM</name>
<dbReference type="InterPro" id="IPR010093">
    <property type="entry name" value="SinI_DNA-bd"/>
</dbReference>
<protein>
    <submittedName>
        <fullName evidence="2">Helix-turn-helix domain-containing protein</fullName>
    </submittedName>
</protein>
<proteinExistence type="predicted"/>
<dbReference type="InterPro" id="IPR009061">
    <property type="entry name" value="DNA-bd_dom_put_sf"/>
</dbReference>
<dbReference type="EMBL" id="JBHMBC010000016">
    <property type="protein sequence ID" value="MFB9819979.1"/>
    <property type="molecule type" value="Genomic_DNA"/>
</dbReference>
<evidence type="ECO:0000313" key="2">
    <source>
        <dbReference type="EMBL" id="MFB9819979.1"/>
    </source>
</evidence>
<accession>A0ABV5Y080</accession>
<evidence type="ECO:0000313" key="3">
    <source>
        <dbReference type="Proteomes" id="UP001589702"/>
    </source>
</evidence>
<dbReference type="Proteomes" id="UP001589702">
    <property type="component" value="Unassembled WGS sequence"/>
</dbReference>
<sequence length="83" mass="9186">MTDEPTKRRFLTVEQAAEELNVKSSLIRGLISSGELRAIQVGGRGLWRIGLQDLEDYIAEAYRRTASHIAAGDLPDDGEQDSQ</sequence>
<evidence type="ECO:0000259" key="1">
    <source>
        <dbReference type="Pfam" id="PF12728"/>
    </source>
</evidence>
<keyword evidence="3" id="KW-1185">Reference proteome</keyword>
<comment type="caution">
    <text evidence="2">The sequence shown here is derived from an EMBL/GenBank/DDBJ whole genome shotgun (WGS) entry which is preliminary data.</text>
</comment>
<organism evidence="2 3">
    <name type="scientific">Arthrobacter ramosus</name>
    <dbReference type="NCBI Taxonomy" id="1672"/>
    <lineage>
        <taxon>Bacteria</taxon>
        <taxon>Bacillati</taxon>
        <taxon>Actinomycetota</taxon>
        <taxon>Actinomycetes</taxon>
        <taxon>Micrococcales</taxon>
        <taxon>Micrococcaceae</taxon>
        <taxon>Arthrobacter</taxon>
    </lineage>
</organism>
<gene>
    <name evidence="2" type="ORF">ACFFP1_10755</name>
</gene>
<dbReference type="RefSeq" id="WP_234752110.1">
    <property type="nucleotide sequence ID" value="NZ_BAAAWN010000001.1"/>
</dbReference>